<evidence type="ECO:0000259" key="4">
    <source>
        <dbReference type="Pfam" id="PF00571"/>
    </source>
</evidence>
<dbReference type="InterPro" id="IPR029061">
    <property type="entry name" value="THDP-binding"/>
</dbReference>
<comment type="cofactor">
    <cofactor evidence="1">
        <name>thiamine diphosphate</name>
        <dbReference type="ChEBI" id="CHEBI:58937"/>
    </cofactor>
</comment>
<dbReference type="InterPro" id="IPR000644">
    <property type="entry name" value="CBS_dom"/>
</dbReference>
<keyword evidence="7" id="KW-1185">Reference proteome</keyword>
<dbReference type="EMBL" id="OX465081">
    <property type="protein sequence ID" value="CAI9286409.1"/>
    <property type="molecule type" value="Genomic_DNA"/>
</dbReference>
<dbReference type="PANTHER" id="PTHR11516">
    <property type="entry name" value="PYRUVATE DEHYDROGENASE E1 COMPONENT, ALPHA SUBUNIT BACTERIAL AND ORGANELLAR"/>
    <property type="match status" value="1"/>
</dbReference>
<sequence length="288" mass="31908">MPGVHVDGMDVLKVREVAKEAIGRDRRGEGPTLVECETYRFRGHSLDDPDKLRDPNLKAIKKKIDEVVEEAVEFVDESPAPSRSQLLENVFADPRGFGIGPNGSYRCEDPKFTEGTAQVCYFTRVVKVVDVAGILRTKSPNLFRQLGLMHIFVVPRASRVIGMITRKDLIFEINEFVKLGGDQLTSPFNTTHGDIVMEENAHGDDVNQSNEKDADALEAGNELVGVVSDENLLELLELAMSSNTTETVKRARELMELGVYPMVLMSQIATLIMDIIAGRGVVFFSVAR</sequence>
<dbReference type="Gene3D" id="3.10.580.10">
    <property type="entry name" value="CBS-domain"/>
    <property type="match status" value="1"/>
</dbReference>
<dbReference type="InterPro" id="IPR046342">
    <property type="entry name" value="CBS_dom_sf"/>
</dbReference>
<evidence type="ECO:0000313" key="6">
    <source>
        <dbReference type="EMBL" id="CAI9286409.1"/>
    </source>
</evidence>
<dbReference type="Pfam" id="PF00571">
    <property type="entry name" value="CBS"/>
    <property type="match status" value="1"/>
</dbReference>
<proteinExistence type="predicted"/>
<evidence type="ECO:0008006" key="8">
    <source>
        <dbReference type="Google" id="ProtNLM"/>
    </source>
</evidence>
<dbReference type="InterPro" id="IPR050642">
    <property type="entry name" value="PDH_E1_Alpha_Subunit"/>
</dbReference>
<dbReference type="AlphaFoldDB" id="A0AA35Z5Q5"/>
<keyword evidence="3" id="KW-0786">Thiamine pyrophosphate</keyword>
<dbReference type="Gene3D" id="3.40.50.970">
    <property type="match status" value="1"/>
</dbReference>
<evidence type="ECO:0000256" key="2">
    <source>
        <dbReference type="ARBA" id="ARBA00023002"/>
    </source>
</evidence>
<evidence type="ECO:0000256" key="1">
    <source>
        <dbReference type="ARBA" id="ARBA00001964"/>
    </source>
</evidence>
<dbReference type="SUPFAM" id="SSF54631">
    <property type="entry name" value="CBS-domain pair"/>
    <property type="match status" value="1"/>
</dbReference>
<accession>A0AA35Z5Q5</accession>
<feature type="domain" description="CBS" evidence="4">
    <location>
        <begin position="142"/>
        <end position="173"/>
    </location>
</feature>
<organism evidence="6 7">
    <name type="scientific">Lactuca saligna</name>
    <name type="common">Willowleaf lettuce</name>
    <dbReference type="NCBI Taxonomy" id="75948"/>
    <lineage>
        <taxon>Eukaryota</taxon>
        <taxon>Viridiplantae</taxon>
        <taxon>Streptophyta</taxon>
        <taxon>Embryophyta</taxon>
        <taxon>Tracheophyta</taxon>
        <taxon>Spermatophyta</taxon>
        <taxon>Magnoliopsida</taxon>
        <taxon>eudicotyledons</taxon>
        <taxon>Gunneridae</taxon>
        <taxon>Pentapetalae</taxon>
        <taxon>asterids</taxon>
        <taxon>campanulids</taxon>
        <taxon>Asterales</taxon>
        <taxon>Asteraceae</taxon>
        <taxon>Cichorioideae</taxon>
        <taxon>Cichorieae</taxon>
        <taxon>Lactucinae</taxon>
        <taxon>Lactuca</taxon>
    </lineage>
</organism>
<dbReference type="GO" id="GO:0004739">
    <property type="term" value="F:pyruvate dehydrogenase (acetyl-transferring) activity"/>
    <property type="evidence" value="ECO:0007669"/>
    <property type="project" value="TreeGrafter"/>
</dbReference>
<dbReference type="PANTHER" id="PTHR11516:SF60">
    <property type="entry name" value="PYRUVATE DEHYDROGENASE E1 COMPONENT SUBUNIT ALPHA"/>
    <property type="match status" value="1"/>
</dbReference>
<dbReference type="Proteomes" id="UP001177003">
    <property type="component" value="Chromosome 5"/>
</dbReference>
<protein>
    <recommendedName>
        <fullName evidence="8">Pyruvate dehydrogenase (acetyl-transferring)</fullName>
    </recommendedName>
</protein>
<dbReference type="GO" id="GO:0006086">
    <property type="term" value="P:pyruvate decarboxylation to acetyl-CoA"/>
    <property type="evidence" value="ECO:0007669"/>
    <property type="project" value="TreeGrafter"/>
</dbReference>
<feature type="domain" description="Dehydrogenase E1 component" evidence="5">
    <location>
        <begin position="1"/>
        <end position="50"/>
    </location>
</feature>
<name>A0AA35Z5Q5_LACSI</name>
<dbReference type="InterPro" id="IPR001017">
    <property type="entry name" value="DH_E1"/>
</dbReference>
<evidence type="ECO:0000256" key="3">
    <source>
        <dbReference type="ARBA" id="ARBA00023052"/>
    </source>
</evidence>
<evidence type="ECO:0000259" key="5">
    <source>
        <dbReference type="Pfam" id="PF00676"/>
    </source>
</evidence>
<reference evidence="6" key="1">
    <citation type="submission" date="2023-04" db="EMBL/GenBank/DDBJ databases">
        <authorList>
            <person name="Vijverberg K."/>
            <person name="Xiong W."/>
            <person name="Schranz E."/>
        </authorList>
    </citation>
    <scope>NUCLEOTIDE SEQUENCE</scope>
</reference>
<evidence type="ECO:0000313" key="7">
    <source>
        <dbReference type="Proteomes" id="UP001177003"/>
    </source>
</evidence>
<dbReference type="Pfam" id="PF00676">
    <property type="entry name" value="E1_dh"/>
    <property type="match status" value="1"/>
</dbReference>
<gene>
    <name evidence="6" type="ORF">LSALG_LOCUS25830</name>
</gene>
<keyword evidence="2" id="KW-0560">Oxidoreductase</keyword>
<dbReference type="SUPFAM" id="SSF52518">
    <property type="entry name" value="Thiamin diphosphate-binding fold (THDP-binding)"/>
    <property type="match status" value="1"/>
</dbReference>